<keyword evidence="2" id="KW-0804">Transcription</keyword>
<evidence type="ECO:0000313" key="5">
    <source>
        <dbReference type="EMBL" id="QAY62029.1"/>
    </source>
</evidence>
<feature type="transmembrane region" description="Helical" evidence="3">
    <location>
        <begin position="123"/>
        <end position="142"/>
    </location>
</feature>
<dbReference type="AlphaFoldDB" id="A0A4P6EL92"/>
<gene>
    <name evidence="5" type="ORF">ET495_00550</name>
</gene>
<dbReference type="Gene3D" id="1.10.10.1320">
    <property type="entry name" value="Anti-sigma factor, zinc-finger domain"/>
    <property type="match status" value="1"/>
</dbReference>
<dbReference type="KEGG" id="xyl:ET495_00550"/>
<keyword evidence="3" id="KW-0472">Membrane</keyword>
<evidence type="ECO:0000313" key="6">
    <source>
        <dbReference type="Proteomes" id="UP000291758"/>
    </source>
</evidence>
<keyword evidence="6" id="KW-1185">Reference proteome</keyword>
<keyword evidence="3" id="KW-0812">Transmembrane</keyword>
<name>A0A4P6EL92_9MICO</name>
<evidence type="ECO:0000256" key="1">
    <source>
        <dbReference type="ARBA" id="ARBA00023015"/>
    </source>
</evidence>
<dbReference type="InterPro" id="IPR041916">
    <property type="entry name" value="Anti_sigma_zinc_sf"/>
</dbReference>
<accession>A0A4P6EL92</accession>
<dbReference type="Pfam" id="PF13490">
    <property type="entry name" value="zf-HC2"/>
    <property type="match status" value="1"/>
</dbReference>
<keyword evidence="3" id="KW-1133">Transmembrane helix</keyword>
<dbReference type="Proteomes" id="UP000291758">
    <property type="component" value="Chromosome"/>
</dbReference>
<evidence type="ECO:0000259" key="4">
    <source>
        <dbReference type="Pfam" id="PF13490"/>
    </source>
</evidence>
<protein>
    <submittedName>
        <fullName evidence="5">Zf-HC2 domain-containing protein</fullName>
    </submittedName>
</protein>
<dbReference type="InterPro" id="IPR027383">
    <property type="entry name" value="Znf_put"/>
</dbReference>
<sequence>MVVARQPGHLGDWLSPLADGQLAPAQAERALAHVAVCPACAAGLEAEREARRALATAADVAVSPGLNDRLMALSASVPSAAGDPLRERSDGPWPVGGPGAAAFTAPLSGDLMAVARRRRSRRVLAAGLGGIGLAAAALFAAGDLPVVVPDPAPAEALTLLARTGASGDAAGDVVLGQASSIRSGAWDAAALAWVTEEGWVPPASLPAGLGVSTLRLVGADATVLEIDLEGSAGHVVAREQRGRLDGTLAGGRTERIAGHTVTVLSTEPWHVAWQAGDVVVDVAADVPRDVLEAVLAAFPSDGYDAGVLPRIARGWDTVRTAVAGLDGGVPGEPEADGGATGRRG</sequence>
<proteinExistence type="predicted"/>
<dbReference type="EMBL" id="CP035495">
    <property type="protein sequence ID" value="QAY62029.1"/>
    <property type="molecule type" value="Genomic_DNA"/>
</dbReference>
<organism evidence="5 6">
    <name type="scientific">Xylanimonas allomyrinae</name>
    <dbReference type="NCBI Taxonomy" id="2509459"/>
    <lineage>
        <taxon>Bacteria</taxon>
        <taxon>Bacillati</taxon>
        <taxon>Actinomycetota</taxon>
        <taxon>Actinomycetes</taxon>
        <taxon>Micrococcales</taxon>
        <taxon>Promicromonosporaceae</taxon>
        <taxon>Xylanimonas</taxon>
    </lineage>
</organism>
<feature type="domain" description="Putative zinc-finger" evidence="4">
    <location>
        <begin position="12"/>
        <end position="41"/>
    </location>
</feature>
<evidence type="ECO:0000256" key="3">
    <source>
        <dbReference type="SAM" id="Phobius"/>
    </source>
</evidence>
<reference evidence="5 6" key="1">
    <citation type="submission" date="2019-01" db="EMBL/GenBank/DDBJ databases">
        <title>Genome sequencing of strain 2JSPR-7.</title>
        <authorList>
            <person name="Heo J."/>
            <person name="Kim S.-J."/>
            <person name="Kim J.-S."/>
            <person name="Hong S.-B."/>
            <person name="Kwon S.-W."/>
        </authorList>
    </citation>
    <scope>NUCLEOTIDE SEQUENCE [LARGE SCALE GENOMIC DNA]</scope>
    <source>
        <strain evidence="5 6">2JSPR-7</strain>
    </source>
</reference>
<evidence type="ECO:0000256" key="2">
    <source>
        <dbReference type="ARBA" id="ARBA00023163"/>
    </source>
</evidence>
<dbReference type="RefSeq" id="WP_129201766.1">
    <property type="nucleotide sequence ID" value="NZ_CP035495.1"/>
</dbReference>
<keyword evidence="1" id="KW-0805">Transcription regulation</keyword>
<dbReference type="OrthoDB" id="3743969at2"/>